<dbReference type="EMBL" id="WRPA01000024">
    <property type="protein sequence ID" value="MXR70737.1"/>
    <property type="molecule type" value="Genomic_DNA"/>
</dbReference>
<dbReference type="PANTHER" id="PTHR43597">
    <property type="entry name" value="SULFUR ACCEPTOR PROTEIN CSDE"/>
    <property type="match status" value="1"/>
</dbReference>
<gene>
    <name evidence="4" type="ORF">GNT65_18945</name>
</gene>
<dbReference type="SUPFAM" id="SSF82649">
    <property type="entry name" value="SufE/NifU"/>
    <property type="match status" value="1"/>
</dbReference>
<comment type="similarity">
    <text evidence="1">Belongs to the SufE family.</text>
</comment>
<keyword evidence="5" id="KW-1185">Reference proteome</keyword>
<reference evidence="4 5" key="1">
    <citation type="submission" date="2019-12" db="EMBL/GenBank/DDBJ databases">
        <title>Shewanella insulae sp. nov., isolated from a tidal flat.</title>
        <authorList>
            <person name="Yoon J.-H."/>
        </authorList>
    </citation>
    <scope>NUCLEOTIDE SEQUENCE [LARGE SCALE GENOMIC DNA]</scope>
    <source>
        <strain evidence="4 5">JBTF-M18</strain>
    </source>
</reference>
<evidence type="ECO:0000259" key="3">
    <source>
        <dbReference type="Pfam" id="PF02657"/>
    </source>
</evidence>
<evidence type="ECO:0000313" key="4">
    <source>
        <dbReference type="EMBL" id="MXR70737.1"/>
    </source>
</evidence>
<dbReference type="RefSeq" id="WP_160798746.1">
    <property type="nucleotide sequence ID" value="NZ_WRPA01000024.1"/>
</dbReference>
<dbReference type="Pfam" id="PF02657">
    <property type="entry name" value="SufE"/>
    <property type="match status" value="1"/>
</dbReference>
<protein>
    <submittedName>
        <fullName evidence="4">Fe-S metabolism protein SufE</fullName>
    </submittedName>
</protein>
<proteinExistence type="inferred from homology"/>
<evidence type="ECO:0000313" key="5">
    <source>
        <dbReference type="Proteomes" id="UP000474778"/>
    </source>
</evidence>
<dbReference type="Gene3D" id="3.90.1010.10">
    <property type="match status" value="1"/>
</dbReference>
<dbReference type="InterPro" id="IPR003808">
    <property type="entry name" value="Fe-S_metab-assoc_dom"/>
</dbReference>
<feature type="domain" description="Fe-S metabolism associated" evidence="3">
    <location>
        <begin position="46"/>
        <end position="164"/>
    </location>
</feature>
<organism evidence="4 5">
    <name type="scientific">Shewanella insulae</name>
    <dbReference type="NCBI Taxonomy" id="2681496"/>
    <lineage>
        <taxon>Bacteria</taxon>
        <taxon>Pseudomonadati</taxon>
        <taxon>Pseudomonadota</taxon>
        <taxon>Gammaproteobacteria</taxon>
        <taxon>Alteromonadales</taxon>
        <taxon>Shewanellaceae</taxon>
        <taxon>Shewanella</taxon>
    </lineage>
</organism>
<evidence type="ECO:0000256" key="2">
    <source>
        <dbReference type="SAM" id="MobiDB-lite"/>
    </source>
</evidence>
<sequence>MSDSQLNKSQLNKSQLNESQLNESQLSPDTEAFTGLILDPQEILPSFTQAANWQERYRALMLLGKRLPPLDEALRQETAQVRGCESNAWLYHREIDGRHYYLADSDARIVKGLIALLLTAVQGQDRQAIAALDLHQYFDQLGLSGQLSPSRTNGVLALAEAIKAAAVESANH</sequence>
<dbReference type="AlphaFoldDB" id="A0A6L7I2F5"/>
<feature type="region of interest" description="Disordered" evidence="2">
    <location>
        <begin position="1"/>
        <end position="25"/>
    </location>
</feature>
<dbReference type="Proteomes" id="UP000474778">
    <property type="component" value="Unassembled WGS sequence"/>
</dbReference>
<accession>A0A6L7I2F5</accession>
<evidence type="ECO:0000256" key="1">
    <source>
        <dbReference type="ARBA" id="ARBA00010282"/>
    </source>
</evidence>
<comment type="caution">
    <text evidence="4">The sequence shown here is derived from an EMBL/GenBank/DDBJ whole genome shotgun (WGS) entry which is preliminary data.</text>
</comment>
<name>A0A6L7I2F5_9GAMM</name>
<dbReference type="PANTHER" id="PTHR43597:SF5">
    <property type="entry name" value="SUFE-LIKE PROTEIN 2, CHLOROPLASTIC"/>
    <property type="match status" value="1"/>
</dbReference>